<keyword evidence="4 7" id="KW-0812">Transmembrane</keyword>
<dbReference type="InterPro" id="IPR001991">
    <property type="entry name" value="Na-dicarboxylate_symporter"/>
</dbReference>
<protein>
    <submittedName>
        <fullName evidence="8">Dicarboxylate/amino acid:cation symporter</fullName>
    </submittedName>
</protein>
<gene>
    <name evidence="8" type="ORF">IAB06_02785</name>
</gene>
<feature type="transmembrane region" description="Helical" evidence="7">
    <location>
        <begin position="163"/>
        <end position="181"/>
    </location>
</feature>
<dbReference type="GO" id="GO:0006835">
    <property type="term" value="P:dicarboxylic acid transport"/>
    <property type="evidence" value="ECO:0007669"/>
    <property type="project" value="TreeGrafter"/>
</dbReference>
<evidence type="ECO:0000256" key="2">
    <source>
        <dbReference type="ARBA" id="ARBA00022448"/>
    </source>
</evidence>
<proteinExistence type="predicted"/>
<dbReference type="EMBL" id="DVNI01000040">
    <property type="protein sequence ID" value="HIU63958.1"/>
    <property type="molecule type" value="Genomic_DNA"/>
</dbReference>
<dbReference type="AlphaFoldDB" id="A0A9D1MNU1"/>
<keyword evidence="2" id="KW-0813">Transport</keyword>
<feature type="transmembrane region" description="Helical" evidence="7">
    <location>
        <begin position="369"/>
        <end position="390"/>
    </location>
</feature>
<organism evidence="8 9">
    <name type="scientific">Candidatus Avacidaminococcus intestinavium</name>
    <dbReference type="NCBI Taxonomy" id="2840684"/>
    <lineage>
        <taxon>Bacteria</taxon>
        <taxon>Bacillati</taxon>
        <taxon>Bacillota</taxon>
        <taxon>Negativicutes</taxon>
        <taxon>Acidaminococcales</taxon>
        <taxon>Acidaminococcaceae</taxon>
        <taxon>Acidaminococcaceae incertae sedis</taxon>
        <taxon>Candidatus Avacidaminococcus</taxon>
    </lineage>
</organism>
<comment type="caution">
    <text evidence="8">The sequence shown here is derived from an EMBL/GenBank/DDBJ whole genome shotgun (WGS) entry which is preliminary data.</text>
</comment>
<dbReference type="SUPFAM" id="SSF118215">
    <property type="entry name" value="Proton glutamate symport protein"/>
    <property type="match status" value="1"/>
</dbReference>
<dbReference type="PANTHER" id="PTHR42865">
    <property type="entry name" value="PROTON/GLUTAMATE-ASPARTATE SYMPORTER"/>
    <property type="match status" value="1"/>
</dbReference>
<name>A0A9D1MNU1_9FIRM</name>
<comment type="subcellular location">
    <subcellularLocation>
        <location evidence="1">Cell membrane</location>
        <topology evidence="1">Multi-pass membrane protein</topology>
    </subcellularLocation>
</comment>
<evidence type="ECO:0000256" key="7">
    <source>
        <dbReference type="SAM" id="Phobius"/>
    </source>
</evidence>
<feature type="transmembrane region" description="Helical" evidence="7">
    <location>
        <begin position="7"/>
        <end position="26"/>
    </location>
</feature>
<dbReference type="GO" id="GO:0005886">
    <property type="term" value="C:plasma membrane"/>
    <property type="evidence" value="ECO:0007669"/>
    <property type="project" value="UniProtKB-SubCell"/>
</dbReference>
<feature type="transmembrane region" description="Helical" evidence="7">
    <location>
        <begin position="202"/>
        <end position="227"/>
    </location>
</feature>
<evidence type="ECO:0000256" key="4">
    <source>
        <dbReference type="ARBA" id="ARBA00022692"/>
    </source>
</evidence>
<dbReference type="Pfam" id="PF00375">
    <property type="entry name" value="SDF"/>
    <property type="match status" value="1"/>
</dbReference>
<accession>A0A9D1MNU1</accession>
<evidence type="ECO:0000256" key="3">
    <source>
        <dbReference type="ARBA" id="ARBA00022475"/>
    </source>
</evidence>
<feature type="transmembrane region" description="Helical" evidence="7">
    <location>
        <begin position="83"/>
        <end position="105"/>
    </location>
</feature>
<feature type="transmembrane region" description="Helical" evidence="7">
    <location>
        <begin position="46"/>
        <end position="71"/>
    </location>
</feature>
<dbReference type="PRINTS" id="PR00173">
    <property type="entry name" value="EDTRNSPORT"/>
</dbReference>
<sequence>MKQHHKIFLGFILGIVFGLFCYYNFPVSEYPALKFFTQTLTLIAGIFLRMIFMVVVPLLVSALVLGVFELGRGRGLGKVARHSMLYTLALSSIAVILAIFMTNFFQPGAGVSVDLKTLSDNASVIKIQASSATVADKVWVQYILDLFTQNPVDSAARAFSGEIISLMVFSLIFGYAMSYVVTDLNHPLIQSLNAIFETSLKVIGFAMKLAPYAIFSLIFNTVYALGAGFLENVLYFTLLVIGCILFHQFVVYAIFLKVFAKINPYQFFYKCREVYLYAFSTASSNATLPIALEAADKVLNLPPKIARFVLTIGASANQNGSALFEGITVLFLAQVFGIQLTIENQIFVVLMAILAGVGTAGVPGGTLPVIAILLTSVGVPAEGIGLILGVDRFLDMCRTTLNVSGDLVVTQLVSSSLTEEELASVSETSE</sequence>
<reference evidence="8" key="2">
    <citation type="journal article" date="2021" name="PeerJ">
        <title>Extensive microbial diversity within the chicken gut microbiome revealed by metagenomics and culture.</title>
        <authorList>
            <person name="Gilroy R."/>
            <person name="Ravi A."/>
            <person name="Getino M."/>
            <person name="Pursley I."/>
            <person name="Horton D.L."/>
            <person name="Alikhan N.F."/>
            <person name="Baker D."/>
            <person name="Gharbi K."/>
            <person name="Hall N."/>
            <person name="Watson M."/>
            <person name="Adriaenssens E.M."/>
            <person name="Foster-Nyarko E."/>
            <person name="Jarju S."/>
            <person name="Secka A."/>
            <person name="Antonio M."/>
            <person name="Oren A."/>
            <person name="Chaudhuri R.R."/>
            <person name="La Ragione R."/>
            <person name="Hildebrand F."/>
            <person name="Pallen M.J."/>
        </authorList>
    </citation>
    <scope>NUCLEOTIDE SEQUENCE</scope>
    <source>
        <strain evidence="8">CHK160-1198</strain>
    </source>
</reference>
<dbReference type="PANTHER" id="PTHR42865:SF7">
    <property type="entry name" value="PROTON_GLUTAMATE-ASPARTATE SYMPORTER"/>
    <property type="match status" value="1"/>
</dbReference>
<reference evidence="8" key="1">
    <citation type="submission" date="2020-10" db="EMBL/GenBank/DDBJ databases">
        <authorList>
            <person name="Gilroy R."/>
        </authorList>
    </citation>
    <scope>NUCLEOTIDE SEQUENCE</scope>
    <source>
        <strain evidence="8">CHK160-1198</strain>
    </source>
</reference>
<keyword evidence="6 7" id="KW-0472">Membrane</keyword>
<dbReference type="GO" id="GO:0015293">
    <property type="term" value="F:symporter activity"/>
    <property type="evidence" value="ECO:0007669"/>
    <property type="project" value="UniProtKB-KW"/>
</dbReference>
<feature type="transmembrane region" description="Helical" evidence="7">
    <location>
        <begin position="233"/>
        <end position="255"/>
    </location>
</feature>
<dbReference type="InterPro" id="IPR036458">
    <property type="entry name" value="Na:dicarbo_symporter_sf"/>
</dbReference>
<keyword evidence="3" id="KW-1003">Cell membrane</keyword>
<feature type="transmembrane region" description="Helical" evidence="7">
    <location>
        <begin position="346"/>
        <end position="363"/>
    </location>
</feature>
<evidence type="ECO:0000256" key="5">
    <source>
        <dbReference type="ARBA" id="ARBA00022989"/>
    </source>
</evidence>
<evidence type="ECO:0000313" key="8">
    <source>
        <dbReference type="EMBL" id="HIU63958.1"/>
    </source>
</evidence>
<evidence type="ECO:0000256" key="6">
    <source>
        <dbReference type="ARBA" id="ARBA00023136"/>
    </source>
</evidence>
<keyword evidence="5 7" id="KW-1133">Transmembrane helix</keyword>
<dbReference type="Proteomes" id="UP000824099">
    <property type="component" value="Unassembled WGS sequence"/>
</dbReference>
<evidence type="ECO:0000256" key="1">
    <source>
        <dbReference type="ARBA" id="ARBA00004651"/>
    </source>
</evidence>
<evidence type="ECO:0000313" key="9">
    <source>
        <dbReference type="Proteomes" id="UP000824099"/>
    </source>
</evidence>
<dbReference type="Gene3D" id="1.10.3860.10">
    <property type="entry name" value="Sodium:dicarboxylate symporter"/>
    <property type="match status" value="1"/>
</dbReference>